<keyword evidence="1" id="KW-0472">Membrane</keyword>
<proteinExistence type="predicted"/>
<keyword evidence="1" id="KW-0812">Transmembrane</keyword>
<feature type="transmembrane region" description="Helical" evidence="1">
    <location>
        <begin position="38"/>
        <end position="60"/>
    </location>
</feature>
<keyword evidence="3" id="KW-1185">Reference proteome</keyword>
<feature type="transmembrane region" description="Helical" evidence="1">
    <location>
        <begin position="72"/>
        <end position="94"/>
    </location>
</feature>
<organism evidence="2 3">
    <name type="scientific">Halorientalis brevis</name>
    <dbReference type="NCBI Taxonomy" id="1126241"/>
    <lineage>
        <taxon>Archaea</taxon>
        <taxon>Methanobacteriati</taxon>
        <taxon>Methanobacteriota</taxon>
        <taxon>Stenosarchaea group</taxon>
        <taxon>Halobacteria</taxon>
        <taxon>Halobacteriales</taxon>
        <taxon>Haloarculaceae</taxon>
        <taxon>Halorientalis</taxon>
    </lineage>
</organism>
<dbReference type="Proteomes" id="UP001597119">
    <property type="component" value="Unassembled WGS sequence"/>
</dbReference>
<evidence type="ECO:0000313" key="3">
    <source>
        <dbReference type="Proteomes" id="UP001597119"/>
    </source>
</evidence>
<keyword evidence="1" id="KW-1133">Transmembrane helix</keyword>
<protein>
    <submittedName>
        <fullName evidence="2">Uncharacterized protein</fullName>
    </submittedName>
</protein>
<dbReference type="AlphaFoldDB" id="A0ABD6CGV9"/>
<dbReference type="Pfam" id="PF24416">
    <property type="entry name" value="DUF7548"/>
    <property type="match status" value="1"/>
</dbReference>
<name>A0ABD6CGV9_9EURY</name>
<feature type="transmembrane region" description="Helical" evidence="1">
    <location>
        <begin position="106"/>
        <end position="125"/>
    </location>
</feature>
<gene>
    <name evidence="2" type="ORF">ACFR9U_19615</name>
</gene>
<reference evidence="2 3" key="1">
    <citation type="journal article" date="2019" name="Int. J. Syst. Evol. Microbiol.">
        <title>The Global Catalogue of Microorganisms (GCM) 10K type strain sequencing project: providing services to taxonomists for standard genome sequencing and annotation.</title>
        <authorList>
            <consortium name="The Broad Institute Genomics Platform"/>
            <consortium name="The Broad Institute Genome Sequencing Center for Infectious Disease"/>
            <person name="Wu L."/>
            <person name="Ma J."/>
        </authorList>
    </citation>
    <scope>NUCLEOTIDE SEQUENCE [LARGE SCALE GENOMIC DNA]</scope>
    <source>
        <strain evidence="2 3">CGMCC 1.12125</strain>
    </source>
</reference>
<sequence length="131" mass="13308">MDDLRVAPLVGVVASVGFLIALGAPYVLTDSTTGVSAYYASGAINPLLAGLFALITIIVFAAGREGRTDPELAAGVALALGTFIAIIALAWALTVRVDTVAITSNHRWVVTAVAAAVPASAAWFSRALGVL</sequence>
<accession>A0ABD6CGV9</accession>
<evidence type="ECO:0000313" key="2">
    <source>
        <dbReference type="EMBL" id="MFD1589192.1"/>
    </source>
</evidence>
<dbReference type="RefSeq" id="WP_247378849.1">
    <property type="nucleotide sequence ID" value="NZ_JALLGV010000005.1"/>
</dbReference>
<dbReference type="InterPro" id="IPR055970">
    <property type="entry name" value="DUF7548"/>
</dbReference>
<evidence type="ECO:0000256" key="1">
    <source>
        <dbReference type="SAM" id="Phobius"/>
    </source>
</evidence>
<dbReference type="EMBL" id="JBHUDJ010000014">
    <property type="protein sequence ID" value="MFD1589192.1"/>
    <property type="molecule type" value="Genomic_DNA"/>
</dbReference>
<feature type="transmembrane region" description="Helical" evidence="1">
    <location>
        <begin position="7"/>
        <end position="26"/>
    </location>
</feature>
<comment type="caution">
    <text evidence="2">The sequence shown here is derived from an EMBL/GenBank/DDBJ whole genome shotgun (WGS) entry which is preliminary data.</text>
</comment>